<evidence type="ECO:0000256" key="1">
    <source>
        <dbReference type="SAM" id="SignalP"/>
    </source>
</evidence>
<protein>
    <submittedName>
        <fullName evidence="2">Uncharacterized protein</fullName>
    </submittedName>
</protein>
<sequence length="72" mass="8075">MKYKILFLLIVLLSFNITKAQKPNNKTHYQSKDKASNKIATDTLFADQYTQVNGIKLHYVTCGSGPAADKVQ</sequence>
<keyword evidence="3" id="KW-1185">Reference proteome</keyword>
<evidence type="ECO:0000313" key="3">
    <source>
        <dbReference type="Proteomes" id="UP001212170"/>
    </source>
</evidence>
<feature type="signal peptide" evidence="1">
    <location>
        <begin position="1"/>
        <end position="20"/>
    </location>
</feature>
<feature type="chain" id="PRO_5045053577" evidence="1">
    <location>
        <begin position="21"/>
        <end position="72"/>
    </location>
</feature>
<gene>
    <name evidence="2" type="ORF">NJT12_11620</name>
</gene>
<reference evidence="2 3" key="1">
    <citation type="journal article" date="2023" name="Chemosphere">
        <title>Whole genome analysis of Flavobacterium aziz-sancarii sp. nov., isolated from Ardley Island (Antarctica), revealed a rich resistome and bioremediation potential.</title>
        <authorList>
            <person name="Otur C."/>
            <person name="Okay S."/>
            <person name="Kurt-Kizildogan A."/>
        </authorList>
    </citation>
    <scope>NUCLEOTIDE SEQUENCE [LARGE SCALE GENOMIC DNA]</scope>
    <source>
        <strain evidence="2 3">AC</strain>
    </source>
</reference>
<comment type="caution">
    <text evidence="2">The sequence shown here is derived from an EMBL/GenBank/DDBJ whole genome shotgun (WGS) entry which is preliminary data.</text>
</comment>
<proteinExistence type="predicted"/>
<dbReference type="EMBL" id="JAMZNK010000016">
    <property type="protein sequence ID" value="MDA6070267.1"/>
    <property type="molecule type" value="Genomic_DNA"/>
</dbReference>
<dbReference type="Proteomes" id="UP001212170">
    <property type="component" value="Unassembled WGS sequence"/>
</dbReference>
<evidence type="ECO:0000313" key="2">
    <source>
        <dbReference type="EMBL" id="MDA6070267.1"/>
    </source>
</evidence>
<organism evidence="2 3">
    <name type="scientific">Flavobacterium azizsancarii</name>
    <dbReference type="NCBI Taxonomy" id="2961580"/>
    <lineage>
        <taxon>Bacteria</taxon>
        <taxon>Pseudomonadati</taxon>
        <taxon>Bacteroidota</taxon>
        <taxon>Flavobacteriia</taxon>
        <taxon>Flavobacteriales</taxon>
        <taxon>Flavobacteriaceae</taxon>
        <taxon>Flavobacterium</taxon>
    </lineage>
</organism>
<dbReference type="RefSeq" id="WP_271336080.1">
    <property type="nucleotide sequence ID" value="NZ_JAMZNK010000016.1"/>
</dbReference>
<name>A0ABT4WCL7_9FLAO</name>
<accession>A0ABT4WCL7</accession>
<keyword evidence="1" id="KW-0732">Signal</keyword>